<sequence>MDMGVCNTLLKEAIMQILALESDPFALSVHHVNPISWIPVLGVSHENRLRHDALLWPSNFGGLVGN</sequence>
<comment type="caution">
    <text evidence="1">The sequence shown here is derived from an EMBL/GenBank/DDBJ whole genome shotgun (WGS) entry which is preliminary data.</text>
</comment>
<dbReference type="Proteomes" id="UP001386955">
    <property type="component" value="Unassembled WGS sequence"/>
</dbReference>
<keyword evidence="2" id="KW-1185">Reference proteome</keyword>
<dbReference type="EMBL" id="JAYMYS010000003">
    <property type="protein sequence ID" value="KAK7400837.1"/>
    <property type="molecule type" value="Genomic_DNA"/>
</dbReference>
<reference evidence="1 2" key="1">
    <citation type="submission" date="2024-01" db="EMBL/GenBank/DDBJ databases">
        <title>The genomes of 5 underutilized Papilionoideae crops provide insights into root nodulation and disease resistanc.</title>
        <authorList>
            <person name="Jiang F."/>
        </authorList>
    </citation>
    <scope>NUCLEOTIDE SEQUENCE [LARGE SCALE GENOMIC DNA]</scope>
    <source>
        <strain evidence="1">DUOXIRENSHENG_FW03</strain>
        <tissue evidence="1">Leaves</tissue>
    </source>
</reference>
<evidence type="ECO:0000313" key="1">
    <source>
        <dbReference type="EMBL" id="KAK7400837.1"/>
    </source>
</evidence>
<dbReference type="AlphaFoldDB" id="A0AAN9XPK8"/>
<gene>
    <name evidence="1" type="ORF">VNO78_12144</name>
</gene>
<accession>A0AAN9XPK8</accession>
<proteinExistence type="predicted"/>
<organism evidence="1 2">
    <name type="scientific">Psophocarpus tetragonolobus</name>
    <name type="common">Winged bean</name>
    <name type="synonym">Dolichos tetragonolobus</name>
    <dbReference type="NCBI Taxonomy" id="3891"/>
    <lineage>
        <taxon>Eukaryota</taxon>
        <taxon>Viridiplantae</taxon>
        <taxon>Streptophyta</taxon>
        <taxon>Embryophyta</taxon>
        <taxon>Tracheophyta</taxon>
        <taxon>Spermatophyta</taxon>
        <taxon>Magnoliopsida</taxon>
        <taxon>eudicotyledons</taxon>
        <taxon>Gunneridae</taxon>
        <taxon>Pentapetalae</taxon>
        <taxon>rosids</taxon>
        <taxon>fabids</taxon>
        <taxon>Fabales</taxon>
        <taxon>Fabaceae</taxon>
        <taxon>Papilionoideae</taxon>
        <taxon>50 kb inversion clade</taxon>
        <taxon>NPAAA clade</taxon>
        <taxon>indigoferoid/millettioid clade</taxon>
        <taxon>Phaseoleae</taxon>
        <taxon>Psophocarpus</taxon>
    </lineage>
</organism>
<evidence type="ECO:0000313" key="2">
    <source>
        <dbReference type="Proteomes" id="UP001386955"/>
    </source>
</evidence>
<name>A0AAN9XPK8_PSOTE</name>
<protein>
    <submittedName>
        <fullName evidence="1">Uncharacterized protein</fullName>
    </submittedName>
</protein>